<dbReference type="RefSeq" id="WP_146210383.1">
    <property type="nucleotide sequence ID" value="NZ_QGLF01000009.1"/>
</dbReference>
<dbReference type="PANTHER" id="PTHR38340">
    <property type="entry name" value="S-LAYER PROTEIN"/>
    <property type="match status" value="1"/>
</dbReference>
<dbReference type="InterPro" id="IPR001343">
    <property type="entry name" value="Hemolysn_Ca-bd"/>
</dbReference>
<evidence type="ECO:0000256" key="2">
    <source>
        <dbReference type="ARBA" id="ARBA00022525"/>
    </source>
</evidence>
<dbReference type="PANTHER" id="PTHR38340:SF1">
    <property type="entry name" value="S-LAYER PROTEIN"/>
    <property type="match status" value="1"/>
</dbReference>
<proteinExistence type="predicted"/>
<organism evidence="4 5">
    <name type="scientific">Zavarzinia compransoris</name>
    <dbReference type="NCBI Taxonomy" id="1264899"/>
    <lineage>
        <taxon>Bacteria</taxon>
        <taxon>Pseudomonadati</taxon>
        <taxon>Pseudomonadota</taxon>
        <taxon>Alphaproteobacteria</taxon>
        <taxon>Rhodospirillales</taxon>
        <taxon>Zavarziniaceae</taxon>
        <taxon>Zavarzinia</taxon>
    </lineage>
</organism>
<dbReference type="Pfam" id="PF00353">
    <property type="entry name" value="HemolysinCabind"/>
    <property type="match status" value="2"/>
</dbReference>
<protein>
    <recommendedName>
        <fullName evidence="3">Haemolysin-type calcium binding-related domain-containing protein</fullName>
    </recommendedName>
</protein>
<dbReference type="GO" id="GO:0005576">
    <property type="term" value="C:extracellular region"/>
    <property type="evidence" value="ECO:0007669"/>
    <property type="project" value="UniProtKB-SubCell"/>
</dbReference>
<dbReference type="Gene3D" id="2.150.10.10">
    <property type="entry name" value="Serralysin-like metalloprotease, C-terminal"/>
    <property type="match status" value="1"/>
</dbReference>
<dbReference type="InterPro" id="IPR018511">
    <property type="entry name" value="Hemolysin-typ_Ca-bd_CS"/>
</dbReference>
<feature type="domain" description="Haemolysin-type calcium binding-related" evidence="3">
    <location>
        <begin position="155"/>
        <end position="196"/>
    </location>
</feature>
<dbReference type="PRINTS" id="PR00313">
    <property type="entry name" value="CABNDNGRPT"/>
</dbReference>
<feature type="non-terminal residue" evidence="4">
    <location>
        <position position="1"/>
    </location>
</feature>
<dbReference type="InterPro" id="IPR050557">
    <property type="entry name" value="RTX_toxin/Mannuronan_C5-epim"/>
</dbReference>
<dbReference type="PROSITE" id="PS00330">
    <property type="entry name" value="HEMOLYSIN_CALCIUM"/>
    <property type="match status" value="3"/>
</dbReference>
<accession>A0A317DTD1</accession>
<evidence type="ECO:0000313" key="4">
    <source>
        <dbReference type="EMBL" id="PWR17602.1"/>
    </source>
</evidence>
<dbReference type="GO" id="GO:0005509">
    <property type="term" value="F:calcium ion binding"/>
    <property type="evidence" value="ECO:0007669"/>
    <property type="project" value="InterPro"/>
</dbReference>
<dbReference type="SUPFAM" id="SSF51120">
    <property type="entry name" value="beta-Roll"/>
    <property type="match status" value="2"/>
</dbReference>
<name>A0A317DTD1_9PROT</name>
<gene>
    <name evidence="4" type="ORF">DKG75_22240</name>
</gene>
<comment type="caution">
    <text evidence="4">The sequence shown here is derived from an EMBL/GenBank/DDBJ whole genome shotgun (WGS) entry which is preliminary data.</text>
</comment>
<evidence type="ECO:0000313" key="5">
    <source>
        <dbReference type="Proteomes" id="UP000246077"/>
    </source>
</evidence>
<keyword evidence="2" id="KW-0964">Secreted</keyword>
<comment type="subcellular location">
    <subcellularLocation>
        <location evidence="1">Secreted</location>
    </subcellularLocation>
</comment>
<evidence type="ECO:0000259" key="3">
    <source>
        <dbReference type="Pfam" id="PF06594"/>
    </source>
</evidence>
<dbReference type="AlphaFoldDB" id="A0A317DTD1"/>
<keyword evidence="5" id="KW-1185">Reference proteome</keyword>
<dbReference type="Proteomes" id="UP000246077">
    <property type="component" value="Unassembled WGS sequence"/>
</dbReference>
<reference evidence="5" key="1">
    <citation type="submission" date="2018-05" db="EMBL/GenBank/DDBJ databases">
        <title>Zavarzinia sp. HR-AS.</title>
        <authorList>
            <person name="Lee Y."/>
            <person name="Jeon C.O."/>
        </authorList>
    </citation>
    <scope>NUCLEOTIDE SEQUENCE [LARGE SCALE GENOMIC DNA]</scope>
    <source>
        <strain evidence="5">DSM 1231</strain>
    </source>
</reference>
<dbReference type="InterPro" id="IPR010566">
    <property type="entry name" value="Haemolys_ca-bd"/>
</dbReference>
<dbReference type="EMBL" id="QGLF01000009">
    <property type="protein sequence ID" value="PWR17602.1"/>
    <property type="molecule type" value="Genomic_DNA"/>
</dbReference>
<dbReference type="InterPro" id="IPR011049">
    <property type="entry name" value="Serralysin-like_metalloprot_C"/>
</dbReference>
<dbReference type="Pfam" id="PF06594">
    <property type="entry name" value="HCBP_related"/>
    <property type="match status" value="2"/>
</dbReference>
<sequence>DRLILAGVNPADVSLVRNGNDVTLVIAASVAGAGDGGSILLKAGLSTSADTGIETIIFADGTSWTKASLASHVAYIGGTAGGETITGTSASDTAILAGPGNDTLVGLAGSDTYIYRAGDGNDVISDGSSSTVDVDVLKLADLNAPDVVFTRSGNNLILVLSPTGQTVTVTGQFTSQSANNGIERVEFADGSNLSLAAIDAKAWYRGTNGNDTVSGSDWNDTLFGDQGNDTLFGGNGNDLLIGGTGNDVLTGGNGVDSFVIALDGSLDTLTDFSPTLGETIRFDAASFGLAAGASASNYLVLGSSAPDAAHGYFLATSTGVSWDADGSGSAAAVQIAKFQSPVTGTTASSFTLV</sequence>
<feature type="domain" description="Haemolysin-type calcium binding-related" evidence="3">
    <location>
        <begin position="34"/>
        <end position="67"/>
    </location>
</feature>
<evidence type="ECO:0000256" key="1">
    <source>
        <dbReference type="ARBA" id="ARBA00004613"/>
    </source>
</evidence>